<dbReference type="Proteomes" id="UP000002487">
    <property type="component" value="Chromosome"/>
</dbReference>
<keyword evidence="3" id="KW-1185">Reference proteome</keyword>
<keyword evidence="1" id="KW-0812">Transmembrane</keyword>
<proteinExistence type="predicted"/>
<dbReference type="GeneID" id="1472459"/>
<evidence type="ECO:0000313" key="3">
    <source>
        <dbReference type="Proteomes" id="UP000002487"/>
    </source>
</evidence>
<keyword evidence="1" id="KW-1133">Transmembrane helix</keyword>
<feature type="transmembrane region" description="Helical" evidence="1">
    <location>
        <begin position="117"/>
        <end position="136"/>
    </location>
</feature>
<keyword evidence="1" id="KW-0472">Membrane</keyword>
<name>Q8TT70_METAC</name>
<dbReference type="EnsemblBacteria" id="AAM04011">
    <property type="protein sequence ID" value="AAM04011"/>
    <property type="gene ID" value="MA_0567"/>
</dbReference>
<feature type="transmembrane region" description="Helical" evidence="1">
    <location>
        <begin position="56"/>
        <end position="80"/>
    </location>
</feature>
<dbReference type="RefSeq" id="WP_011020616.1">
    <property type="nucleotide sequence ID" value="NC_003552.1"/>
</dbReference>
<evidence type="ECO:0000313" key="2">
    <source>
        <dbReference type="EMBL" id="AAM04011.1"/>
    </source>
</evidence>
<gene>
    <name evidence="2" type="ordered locus">MA_0567</name>
</gene>
<reference evidence="2 3" key="1">
    <citation type="journal article" date="2002" name="Genome Res.">
        <title>The genome of Methanosarcina acetivorans reveals extensive metabolic and physiological diversity.</title>
        <authorList>
            <person name="Galagan J.E."/>
            <person name="Nusbaum C."/>
            <person name="Roy A."/>
            <person name="Endrizzi M.G."/>
            <person name="Macdonald P."/>
            <person name="FitzHugh W."/>
            <person name="Calvo S."/>
            <person name="Engels R."/>
            <person name="Smirnov S."/>
            <person name="Atnoor D."/>
            <person name="Brown A."/>
            <person name="Allen N."/>
            <person name="Naylor J."/>
            <person name="Stange-Thomann N."/>
            <person name="DeArellano K."/>
            <person name="Johnson R."/>
            <person name="Linton L."/>
            <person name="McEwan P."/>
            <person name="McKernan K."/>
            <person name="Talamas J."/>
            <person name="Tirrell A."/>
            <person name="Ye W."/>
            <person name="Zimmer A."/>
            <person name="Barber R.D."/>
            <person name="Cann I."/>
            <person name="Graham D.E."/>
            <person name="Grahame D.A."/>
            <person name="Guss A."/>
            <person name="Hedderich R."/>
            <person name="Ingram-Smith C."/>
            <person name="Kuettner C.H."/>
            <person name="Krzycki J.A."/>
            <person name="Leigh J.A."/>
            <person name="Li W."/>
            <person name="Liu J."/>
            <person name="Mukhopadhyay B."/>
            <person name="Reeve J.N."/>
            <person name="Smith K."/>
            <person name="Springer T.A."/>
            <person name="Umayam L.A."/>
            <person name="White O."/>
            <person name="White R.H."/>
            <person name="de Macario E.C."/>
            <person name="Ferry J.G."/>
            <person name="Jarrell K.F."/>
            <person name="Jing H."/>
            <person name="Macario A.J.L."/>
            <person name="Paulsen I."/>
            <person name="Pritchett M."/>
            <person name="Sowers K.R."/>
            <person name="Swanson R.V."/>
            <person name="Zinder S.H."/>
            <person name="Lander E."/>
            <person name="Metcalf W.W."/>
            <person name="Birren B."/>
        </authorList>
    </citation>
    <scope>NUCLEOTIDE SEQUENCE [LARGE SCALE GENOMIC DNA]</scope>
    <source>
        <strain evidence="3">ATCC 35395 / DSM 2834 / JCM 12185 / C2A</strain>
    </source>
</reference>
<dbReference type="KEGG" id="mac:MA_0567"/>
<feature type="transmembrane region" description="Helical" evidence="1">
    <location>
        <begin position="32"/>
        <end position="49"/>
    </location>
</feature>
<evidence type="ECO:0000256" key="1">
    <source>
        <dbReference type="SAM" id="Phobius"/>
    </source>
</evidence>
<dbReference type="InParanoid" id="Q8TT70"/>
<protein>
    <submittedName>
        <fullName evidence="2">Uncharacterized protein</fullName>
    </submittedName>
</protein>
<dbReference type="HOGENOM" id="CLU_1860738_0_0_2"/>
<organism evidence="2 3">
    <name type="scientific">Methanosarcina acetivorans (strain ATCC 35395 / DSM 2834 / JCM 12185 / C2A)</name>
    <dbReference type="NCBI Taxonomy" id="188937"/>
    <lineage>
        <taxon>Archaea</taxon>
        <taxon>Methanobacteriati</taxon>
        <taxon>Methanobacteriota</taxon>
        <taxon>Stenosarchaea group</taxon>
        <taxon>Methanomicrobia</taxon>
        <taxon>Methanosarcinales</taxon>
        <taxon>Methanosarcinaceae</taxon>
        <taxon>Methanosarcina</taxon>
    </lineage>
</organism>
<dbReference type="EMBL" id="AE010299">
    <property type="protein sequence ID" value="AAM04011.1"/>
    <property type="molecule type" value="Genomic_DNA"/>
</dbReference>
<sequence length="137" mass="15305">MIISFVVVCIVAGLETIDLYRIFGTYGERFETVINLLIFPATPIIYGWIVKDKIGAIIVGTVPIFILLFFGNLFFGNLIYKDGLNISRFLTILVYAVSLATLGGLAGYFSSKRELKYLIISIFFGIMWTPVFLSGIN</sequence>
<dbReference type="AlphaFoldDB" id="Q8TT70"/>
<feature type="transmembrane region" description="Helical" evidence="1">
    <location>
        <begin position="86"/>
        <end position="110"/>
    </location>
</feature>
<accession>Q8TT70</accession>